<reference evidence="1" key="1">
    <citation type="submission" date="2020-10" db="EMBL/GenBank/DDBJ databases">
        <authorList>
            <person name="Gilroy R."/>
        </authorList>
    </citation>
    <scope>NUCLEOTIDE SEQUENCE</scope>
    <source>
        <strain evidence="1">35461</strain>
    </source>
</reference>
<dbReference type="InterPro" id="IPR053139">
    <property type="entry name" value="Surface_bspA-like"/>
</dbReference>
<dbReference type="InterPro" id="IPR026906">
    <property type="entry name" value="LRR_5"/>
</dbReference>
<protein>
    <submittedName>
        <fullName evidence="1">Leucine-rich repeat protein</fullName>
    </submittedName>
</protein>
<sequence length="279" mass="29942">REASALPPATTGAVTIPLALEGHPVSALAPYAFAGVAITAATLPAPLSCGESLFEGCDKLRKVTLPDGMTVLPPGTFAGCDKLRAVRLPADLRSIGKEAFAWAGLRALELPDSVRTIASMAFHRARLVEIRIPTRVTCLRPLTFADCQHLRRVVLPPGLIAIGRHAFYRCHDLREVNFPAALRGIGYCAFLGCEHFRLPPLPPNLTILESAALGHCISGGQVDIPASVRELPDNLFDSCQDLRILNVASRATKISPYILPSGAITRIFVAGREIHLPKP</sequence>
<dbReference type="InterPro" id="IPR032675">
    <property type="entry name" value="LRR_dom_sf"/>
</dbReference>
<dbReference type="PANTHER" id="PTHR45661">
    <property type="entry name" value="SURFACE ANTIGEN"/>
    <property type="match status" value="1"/>
</dbReference>
<dbReference type="SUPFAM" id="SSF52058">
    <property type="entry name" value="L domain-like"/>
    <property type="match status" value="1"/>
</dbReference>
<feature type="non-terminal residue" evidence="1">
    <location>
        <position position="1"/>
    </location>
</feature>
<dbReference type="Pfam" id="PF13306">
    <property type="entry name" value="LRR_5"/>
    <property type="match status" value="1"/>
</dbReference>
<reference evidence="1" key="2">
    <citation type="journal article" date="2021" name="PeerJ">
        <title>Extensive microbial diversity within the chicken gut microbiome revealed by metagenomics and culture.</title>
        <authorList>
            <person name="Gilroy R."/>
            <person name="Ravi A."/>
            <person name="Getino M."/>
            <person name="Pursley I."/>
            <person name="Horton D.L."/>
            <person name="Alikhan N.F."/>
            <person name="Baker D."/>
            <person name="Gharbi K."/>
            <person name="Hall N."/>
            <person name="Watson M."/>
            <person name="Adriaenssens E.M."/>
            <person name="Foster-Nyarko E."/>
            <person name="Jarju S."/>
            <person name="Secka A."/>
            <person name="Antonio M."/>
            <person name="Oren A."/>
            <person name="Chaudhuri R.R."/>
            <person name="La Ragione R."/>
            <person name="Hildebrand F."/>
            <person name="Pallen M.J."/>
        </authorList>
    </citation>
    <scope>NUCLEOTIDE SEQUENCE</scope>
    <source>
        <strain evidence="1">35461</strain>
    </source>
</reference>
<dbReference type="Proteomes" id="UP000886845">
    <property type="component" value="Unassembled WGS sequence"/>
</dbReference>
<name>A0A9D1NNA7_9BACT</name>
<evidence type="ECO:0000313" key="2">
    <source>
        <dbReference type="Proteomes" id="UP000886845"/>
    </source>
</evidence>
<dbReference type="AlphaFoldDB" id="A0A9D1NNA7"/>
<dbReference type="PANTHER" id="PTHR45661:SF3">
    <property type="entry name" value="IG-LIKE DOMAIN-CONTAINING PROTEIN"/>
    <property type="match status" value="1"/>
</dbReference>
<comment type="caution">
    <text evidence="1">The sequence shown here is derived from an EMBL/GenBank/DDBJ whole genome shotgun (WGS) entry which is preliminary data.</text>
</comment>
<organism evidence="1 2">
    <name type="scientific">Candidatus Spyradenecus faecavium</name>
    <dbReference type="NCBI Taxonomy" id="2840947"/>
    <lineage>
        <taxon>Bacteria</taxon>
        <taxon>Pseudomonadati</taxon>
        <taxon>Lentisphaerota</taxon>
        <taxon>Lentisphaeria</taxon>
        <taxon>Lentisphaerales</taxon>
        <taxon>Lentisphaeraceae</taxon>
        <taxon>Lentisphaeraceae incertae sedis</taxon>
        <taxon>Candidatus Spyradenecus</taxon>
    </lineage>
</organism>
<accession>A0A9D1NNA7</accession>
<dbReference type="Gene3D" id="3.80.10.10">
    <property type="entry name" value="Ribonuclease Inhibitor"/>
    <property type="match status" value="2"/>
</dbReference>
<evidence type="ECO:0000313" key="1">
    <source>
        <dbReference type="EMBL" id="HIV09110.1"/>
    </source>
</evidence>
<proteinExistence type="predicted"/>
<gene>
    <name evidence="1" type="ORF">IAC79_03235</name>
</gene>
<dbReference type="EMBL" id="DVOR01000101">
    <property type="protein sequence ID" value="HIV09110.1"/>
    <property type="molecule type" value="Genomic_DNA"/>
</dbReference>